<name>A0ABY5T677_9BACE</name>
<sequence length="121" mass="13856">MKQTLEEAAKEHQNGFPTCEDDSICAGFINGRRHQCYKSFIAGAKWQSKQSPWISVKDRLPELGDPVLIRLKDGTVRLAVLDTDDNSDAYFWSDNYSYETISGWDTTHWMPIPLLESNDNE</sequence>
<evidence type="ECO:0000313" key="2">
    <source>
        <dbReference type="EMBL" id="UVQ72722.1"/>
    </source>
</evidence>
<organism evidence="2 3">
    <name type="scientific">Bacteroides faecis</name>
    <dbReference type="NCBI Taxonomy" id="674529"/>
    <lineage>
        <taxon>Bacteria</taxon>
        <taxon>Pseudomonadati</taxon>
        <taxon>Bacteroidota</taxon>
        <taxon>Bacteroidia</taxon>
        <taxon>Bacteroidales</taxon>
        <taxon>Bacteroidaceae</taxon>
        <taxon>Bacteroides</taxon>
    </lineage>
</organism>
<feature type="domain" description="DUF551" evidence="1">
    <location>
        <begin position="53"/>
        <end position="113"/>
    </location>
</feature>
<evidence type="ECO:0000313" key="3">
    <source>
        <dbReference type="Proteomes" id="UP001060104"/>
    </source>
</evidence>
<dbReference type="EMBL" id="CP103141">
    <property type="protein sequence ID" value="UVQ72722.1"/>
    <property type="molecule type" value="Genomic_DNA"/>
</dbReference>
<dbReference type="RefSeq" id="WP_258902556.1">
    <property type="nucleotide sequence ID" value="NZ_CP103141.1"/>
</dbReference>
<keyword evidence="3" id="KW-1185">Reference proteome</keyword>
<protein>
    <submittedName>
        <fullName evidence="2">DUF551 domain-containing protein</fullName>
    </submittedName>
</protein>
<dbReference type="InterPro" id="IPR007539">
    <property type="entry name" value="DUF551"/>
</dbReference>
<reference evidence="2" key="1">
    <citation type="submission" date="2022-08" db="EMBL/GenBank/DDBJ databases">
        <title>Genome Sequencing of Bacteroides fragilis Group Isolates with Nanopore Technology.</title>
        <authorList>
            <person name="Tisza M.J."/>
            <person name="Smith D."/>
            <person name="Dekker J.P."/>
        </authorList>
    </citation>
    <scope>NUCLEOTIDE SEQUENCE</scope>
    <source>
        <strain evidence="2">BFG-527</strain>
    </source>
</reference>
<dbReference type="Pfam" id="PF04448">
    <property type="entry name" value="DUF551"/>
    <property type="match status" value="1"/>
</dbReference>
<gene>
    <name evidence="2" type="ORF">NXY30_16785</name>
</gene>
<dbReference type="Proteomes" id="UP001060104">
    <property type="component" value="Chromosome"/>
</dbReference>
<proteinExistence type="predicted"/>
<evidence type="ECO:0000259" key="1">
    <source>
        <dbReference type="Pfam" id="PF04448"/>
    </source>
</evidence>
<accession>A0ABY5T677</accession>